<dbReference type="EMBL" id="MJEQ01037194">
    <property type="protein sequence ID" value="OIS95910.1"/>
    <property type="molecule type" value="Genomic_DNA"/>
</dbReference>
<evidence type="ECO:0000313" key="3">
    <source>
        <dbReference type="EMBL" id="OIT08170.1"/>
    </source>
</evidence>
<accession>A0A1J6ITW1</accession>
<feature type="non-terminal residue" evidence="3">
    <location>
        <position position="1"/>
    </location>
</feature>
<evidence type="ECO:0000313" key="4">
    <source>
        <dbReference type="Proteomes" id="UP000187609"/>
    </source>
</evidence>
<dbReference type="AlphaFoldDB" id="A0A1J6ITW1"/>
<name>A0A1J6ITW1_NICAT</name>
<gene>
    <name evidence="2" type="ORF">A4A49_51778</name>
    <name evidence="3" type="ORF">A4A49_62989</name>
</gene>
<keyword evidence="4" id="KW-1185">Reference proteome</keyword>
<reference evidence="3 4" key="1">
    <citation type="submission" date="2016-11" db="EMBL/GenBank/DDBJ databases">
        <title>The genome of Nicotiana attenuata.</title>
        <authorList>
            <person name="Xu S."/>
            <person name="Brockmoeller T."/>
            <person name="Gaquerel E."/>
            <person name="Navarro A."/>
            <person name="Kuhl H."/>
            <person name="Gase K."/>
            <person name="Ling Z."/>
            <person name="Zhou W."/>
            <person name="Kreitzer C."/>
            <person name="Stanke M."/>
            <person name="Tang H."/>
            <person name="Lyons E."/>
            <person name="Pandey P."/>
            <person name="Pandey S.P."/>
            <person name="Timmermann B."/>
            <person name="Baldwin I.T."/>
        </authorList>
    </citation>
    <scope>NUCLEOTIDE SEQUENCE [LARGE SCALE GENOMIC DNA]</scope>
    <source>
        <strain evidence="4">cv. UT</strain>
        <strain evidence="3">UT</strain>
        <tissue evidence="3">Leaves</tissue>
    </source>
</reference>
<proteinExistence type="predicted"/>
<keyword evidence="1" id="KW-0812">Transmembrane</keyword>
<evidence type="ECO:0000313" key="2">
    <source>
        <dbReference type="EMBL" id="OIS95910.1"/>
    </source>
</evidence>
<feature type="transmembrane region" description="Helical" evidence="1">
    <location>
        <begin position="66"/>
        <end position="88"/>
    </location>
</feature>
<protein>
    <submittedName>
        <fullName evidence="3">Uncharacterized protein</fullName>
    </submittedName>
</protein>
<comment type="caution">
    <text evidence="3">The sequence shown here is derived from an EMBL/GenBank/DDBJ whole genome shotgun (WGS) entry which is preliminary data.</text>
</comment>
<organism evidence="3 4">
    <name type="scientific">Nicotiana attenuata</name>
    <name type="common">Coyote tobacco</name>
    <dbReference type="NCBI Taxonomy" id="49451"/>
    <lineage>
        <taxon>Eukaryota</taxon>
        <taxon>Viridiplantae</taxon>
        <taxon>Streptophyta</taxon>
        <taxon>Embryophyta</taxon>
        <taxon>Tracheophyta</taxon>
        <taxon>Spermatophyta</taxon>
        <taxon>Magnoliopsida</taxon>
        <taxon>eudicotyledons</taxon>
        <taxon>Gunneridae</taxon>
        <taxon>Pentapetalae</taxon>
        <taxon>asterids</taxon>
        <taxon>lamiids</taxon>
        <taxon>Solanales</taxon>
        <taxon>Solanaceae</taxon>
        <taxon>Nicotianoideae</taxon>
        <taxon>Nicotianeae</taxon>
        <taxon>Nicotiana</taxon>
    </lineage>
</organism>
<dbReference type="Proteomes" id="UP000187609">
    <property type="component" value="Unassembled WGS sequence"/>
</dbReference>
<sequence>LWRGYANEFLYPRISQILILPTTHQMWHLQFRPLLLLLTLMRFMHWVLMMTVILQPRIVSLFCIDFIVGACGCFVLNDTVICIILYILDHVGC</sequence>
<keyword evidence="1" id="KW-0472">Membrane</keyword>
<keyword evidence="1" id="KW-1133">Transmembrane helix</keyword>
<dbReference type="EMBL" id="MJEQ01037183">
    <property type="protein sequence ID" value="OIT08170.1"/>
    <property type="molecule type" value="Genomic_DNA"/>
</dbReference>
<feature type="transmembrane region" description="Helical" evidence="1">
    <location>
        <begin position="34"/>
        <end position="54"/>
    </location>
</feature>
<evidence type="ECO:0000256" key="1">
    <source>
        <dbReference type="SAM" id="Phobius"/>
    </source>
</evidence>